<dbReference type="AlphaFoldDB" id="A0AAN8XCI2"/>
<proteinExistence type="predicted"/>
<feature type="compositionally biased region" description="Low complexity" evidence="1">
    <location>
        <begin position="7"/>
        <end position="22"/>
    </location>
</feature>
<organism evidence="2 3">
    <name type="scientific">Halocaridina rubra</name>
    <name type="common">Hawaiian red shrimp</name>
    <dbReference type="NCBI Taxonomy" id="373956"/>
    <lineage>
        <taxon>Eukaryota</taxon>
        <taxon>Metazoa</taxon>
        <taxon>Ecdysozoa</taxon>
        <taxon>Arthropoda</taxon>
        <taxon>Crustacea</taxon>
        <taxon>Multicrustacea</taxon>
        <taxon>Malacostraca</taxon>
        <taxon>Eumalacostraca</taxon>
        <taxon>Eucarida</taxon>
        <taxon>Decapoda</taxon>
        <taxon>Pleocyemata</taxon>
        <taxon>Caridea</taxon>
        <taxon>Atyoidea</taxon>
        <taxon>Atyidae</taxon>
        <taxon>Halocaridina</taxon>
    </lineage>
</organism>
<name>A0AAN8XCI2_HALRR</name>
<evidence type="ECO:0000313" key="2">
    <source>
        <dbReference type="EMBL" id="KAK7075934.1"/>
    </source>
</evidence>
<evidence type="ECO:0000313" key="3">
    <source>
        <dbReference type="Proteomes" id="UP001381693"/>
    </source>
</evidence>
<reference evidence="2 3" key="1">
    <citation type="submission" date="2023-11" db="EMBL/GenBank/DDBJ databases">
        <title>Halocaridina rubra genome assembly.</title>
        <authorList>
            <person name="Smith C."/>
        </authorList>
    </citation>
    <scope>NUCLEOTIDE SEQUENCE [LARGE SCALE GENOMIC DNA]</scope>
    <source>
        <strain evidence="2">EP-1</strain>
        <tissue evidence="2">Whole</tissue>
    </source>
</reference>
<dbReference type="EMBL" id="JAXCGZ010009974">
    <property type="protein sequence ID" value="KAK7075934.1"/>
    <property type="molecule type" value="Genomic_DNA"/>
</dbReference>
<accession>A0AAN8XCI2</accession>
<dbReference type="Proteomes" id="UP001381693">
    <property type="component" value="Unassembled WGS sequence"/>
</dbReference>
<keyword evidence="3" id="KW-1185">Reference proteome</keyword>
<sequence length="57" mass="6182">HLKDDLTPPSTAAEQSTTSAAPDLSTGSPTIKPISRDPIVRRSSRVTRLIDKLEIQL</sequence>
<protein>
    <submittedName>
        <fullName evidence="2">Uncharacterized protein</fullName>
    </submittedName>
</protein>
<comment type="caution">
    <text evidence="2">The sequence shown here is derived from an EMBL/GenBank/DDBJ whole genome shotgun (WGS) entry which is preliminary data.</text>
</comment>
<gene>
    <name evidence="2" type="ORF">SK128_027847</name>
</gene>
<feature type="non-terminal residue" evidence="2">
    <location>
        <position position="57"/>
    </location>
</feature>
<feature type="region of interest" description="Disordered" evidence="1">
    <location>
        <begin position="1"/>
        <end position="39"/>
    </location>
</feature>
<feature type="non-terminal residue" evidence="2">
    <location>
        <position position="1"/>
    </location>
</feature>
<evidence type="ECO:0000256" key="1">
    <source>
        <dbReference type="SAM" id="MobiDB-lite"/>
    </source>
</evidence>